<evidence type="ECO:0000313" key="10">
    <source>
        <dbReference type="Proteomes" id="UP000531594"/>
    </source>
</evidence>
<dbReference type="Pfam" id="PF03845">
    <property type="entry name" value="Spore_permease"/>
    <property type="match status" value="1"/>
</dbReference>
<evidence type="ECO:0000256" key="6">
    <source>
        <dbReference type="ARBA" id="ARBA00022989"/>
    </source>
</evidence>
<evidence type="ECO:0000256" key="4">
    <source>
        <dbReference type="ARBA" id="ARBA00022544"/>
    </source>
</evidence>
<gene>
    <name evidence="9" type="ORF">HNR53_000909</name>
</gene>
<dbReference type="InterPro" id="IPR004761">
    <property type="entry name" value="Spore_GerAB"/>
</dbReference>
<sequence length="366" mass="40790">MEKGKISSLQMAVLLYPSIIATSIISVPSIVAKFAKNDLWIPPMMASAIGFLTVYIAYELHKLYPKQTVIEFSEQIAGRIVGKIIGLYILVFYIFAVGHIVRGYSEFIISSFLESTPLIVIIASMILLCAFAVQGGLEVLGRLALLFSPLFILPLLSFVIFLSPDYEMKNIFPIFGNGILPVIKGSIVPGGWYSEIFLMAFLLPYLSDGKKGRKFGMLTVVSVMLTLVVVNLTVLFVLGITTSSKVFPLMVASRYVSLGGFFENVESIAMAVWIVGAFIKISVFFYVSVLGTAQWLKLSDYRVLIWPYTIFFVELAYWSVPNSAEYTSYLMTVLPFYGPFAQTILPLFLLLLAVVRKKRQKQTKSS</sequence>
<dbReference type="AlphaFoldDB" id="A0A7X0HPG5"/>
<accession>A0A7X0HPG5</accession>
<feature type="transmembrane region" description="Helical" evidence="8">
    <location>
        <begin position="336"/>
        <end position="355"/>
    </location>
</feature>
<dbReference type="PANTHER" id="PTHR34975:SF2">
    <property type="entry name" value="SPORE GERMINATION PROTEIN A2"/>
    <property type="match status" value="1"/>
</dbReference>
<keyword evidence="4" id="KW-0309">Germination</keyword>
<keyword evidence="10" id="KW-1185">Reference proteome</keyword>
<dbReference type="PANTHER" id="PTHR34975">
    <property type="entry name" value="SPORE GERMINATION PROTEIN A2"/>
    <property type="match status" value="1"/>
</dbReference>
<feature type="transmembrane region" description="Helical" evidence="8">
    <location>
        <begin position="107"/>
        <end position="131"/>
    </location>
</feature>
<evidence type="ECO:0000256" key="5">
    <source>
        <dbReference type="ARBA" id="ARBA00022692"/>
    </source>
</evidence>
<dbReference type="GO" id="GO:0016020">
    <property type="term" value="C:membrane"/>
    <property type="evidence" value="ECO:0007669"/>
    <property type="project" value="UniProtKB-SubCell"/>
</dbReference>
<evidence type="ECO:0000256" key="1">
    <source>
        <dbReference type="ARBA" id="ARBA00004141"/>
    </source>
</evidence>
<feature type="transmembrane region" description="Helical" evidence="8">
    <location>
        <begin position="80"/>
        <end position="101"/>
    </location>
</feature>
<feature type="transmembrane region" description="Helical" evidence="8">
    <location>
        <begin position="303"/>
        <end position="320"/>
    </location>
</feature>
<dbReference type="NCBIfam" id="TIGR00912">
    <property type="entry name" value="2A0309"/>
    <property type="match status" value="1"/>
</dbReference>
<protein>
    <submittedName>
        <fullName evidence="9">Spore germination protein KB</fullName>
    </submittedName>
</protein>
<dbReference type="Proteomes" id="UP000531594">
    <property type="component" value="Unassembled WGS sequence"/>
</dbReference>
<dbReference type="RefSeq" id="WP_184523242.1">
    <property type="nucleotide sequence ID" value="NZ_JACHGK010000002.1"/>
</dbReference>
<feature type="transmembrane region" description="Helical" evidence="8">
    <location>
        <begin position="40"/>
        <end position="60"/>
    </location>
</feature>
<evidence type="ECO:0000256" key="2">
    <source>
        <dbReference type="ARBA" id="ARBA00007998"/>
    </source>
</evidence>
<feature type="transmembrane region" description="Helical" evidence="8">
    <location>
        <begin position="143"/>
        <end position="162"/>
    </location>
</feature>
<evidence type="ECO:0000256" key="7">
    <source>
        <dbReference type="ARBA" id="ARBA00023136"/>
    </source>
</evidence>
<organism evidence="9 10">
    <name type="scientific">Bacillus benzoevorans</name>
    <dbReference type="NCBI Taxonomy" id="1456"/>
    <lineage>
        <taxon>Bacteria</taxon>
        <taxon>Bacillati</taxon>
        <taxon>Bacillota</taxon>
        <taxon>Bacilli</taxon>
        <taxon>Bacillales</taxon>
        <taxon>Bacillaceae</taxon>
        <taxon>Bacillus</taxon>
    </lineage>
</organism>
<feature type="transmembrane region" description="Helical" evidence="8">
    <location>
        <begin position="268"/>
        <end position="291"/>
    </location>
</feature>
<feature type="transmembrane region" description="Helical" evidence="8">
    <location>
        <begin position="12"/>
        <end position="34"/>
    </location>
</feature>
<dbReference type="GO" id="GO:0009847">
    <property type="term" value="P:spore germination"/>
    <property type="evidence" value="ECO:0007669"/>
    <property type="project" value="InterPro"/>
</dbReference>
<evidence type="ECO:0000256" key="8">
    <source>
        <dbReference type="SAM" id="Phobius"/>
    </source>
</evidence>
<keyword evidence="3" id="KW-0813">Transport</keyword>
<comment type="similarity">
    <text evidence="2">Belongs to the amino acid-polyamine-organocation (APC) superfamily. Spore germination protein (SGP) (TC 2.A.3.9) family.</text>
</comment>
<comment type="caution">
    <text evidence="9">The sequence shown here is derived from an EMBL/GenBank/DDBJ whole genome shotgun (WGS) entry which is preliminary data.</text>
</comment>
<proteinExistence type="inferred from homology"/>
<evidence type="ECO:0000256" key="3">
    <source>
        <dbReference type="ARBA" id="ARBA00022448"/>
    </source>
</evidence>
<keyword evidence="6 8" id="KW-1133">Transmembrane helix</keyword>
<feature type="transmembrane region" description="Helical" evidence="8">
    <location>
        <begin position="182"/>
        <end position="203"/>
    </location>
</feature>
<keyword evidence="5 8" id="KW-0812">Transmembrane</keyword>
<feature type="transmembrane region" description="Helical" evidence="8">
    <location>
        <begin position="215"/>
        <end position="240"/>
    </location>
</feature>
<evidence type="ECO:0000313" key="9">
    <source>
        <dbReference type="EMBL" id="MBB6444301.1"/>
    </source>
</evidence>
<comment type="subcellular location">
    <subcellularLocation>
        <location evidence="1">Membrane</location>
        <topology evidence="1">Multi-pass membrane protein</topology>
    </subcellularLocation>
</comment>
<reference evidence="9 10" key="1">
    <citation type="submission" date="2020-08" db="EMBL/GenBank/DDBJ databases">
        <title>Genomic Encyclopedia of Type Strains, Phase IV (KMG-IV): sequencing the most valuable type-strain genomes for metagenomic binning, comparative biology and taxonomic classification.</title>
        <authorList>
            <person name="Goeker M."/>
        </authorList>
    </citation>
    <scope>NUCLEOTIDE SEQUENCE [LARGE SCALE GENOMIC DNA]</scope>
    <source>
        <strain evidence="9 10">DSM 5391</strain>
    </source>
</reference>
<dbReference type="Gene3D" id="1.20.1740.10">
    <property type="entry name" value="Amino acid/polyamine transporter I"/>
    <property type="match status" value="1"/>
</dbReference>
<name>A0A7X0HPG5_9BACI</name>
<keyword evidence="7 8" id="KW-0472">Membrane</keyword>
<dbReference type="EMBL" id="JACHGK010000002">
    <property type="protein sequence ID" value="MBB6444301.1"/>
    <property type="molecule type" value="Genomic_DNA"/>
</dbReference>